<organism evidence="2">
    <name type="scientific">Octactis speculum</name>
    <dbReference type="NCBI Taxonomy" id="3111310"/>
    <lineage>
        <taxon>Eukaryota</taxon>
        <taxon>Sar</taxon>
        <taxon>Stramenopiles</taxon>
        <taxon>Ochrophyta</taxon>
        <taxon>Dictyochophyceae</taxon>
        <taxon>Dictyochales</taxon>
        <taxon>Dictyochaceae</taxon>
        <taxon>Octactis</taxon>
    </lineage>
</organism>
<reference evidence="2" key="1">
    <citation type="submission" date="2021-01" db="EMBL/GenBank/DDBJ databases">
        <authorList>
            <person name="Corre E."/>
            <person name="Pelletier E."/>
            <person name="Niang G."/>
            <person name="Scheremetjew M."/>
            <person name="Finn R."/>
            <person name="Kale V."/>
            <person name="Holt S."/>
            <person name="Cochrane G."/>
            <person name="Meng A."/>
            <person name="Brown T."/>
            <person name="Cohen L."/>
        </authorList>
    </citation>
    <scope>NUCLEOTIDE SEQUENCE</scope>
    <source>
        <strain evidence="2">CCMP1381</strain>
    </source>
</reference>
<name>A0A7S2D952_9STRA</name>
<sequence>MPSLVWATALMSTGSRRCYGVPHETGEYRRRASTKLCGNSYDDFCSSGLSDNIHLAEEHVIACLDEFVMSDYGQTMFGCHPMPQSVGITGEITFEGLDGPVVELGLKGLFWHKRATVLGKAAIYLNARMPEIIEVNVGNLEDLEDESRVLNEMGDCVYTESKRAPDFNGDRATMEYQGIDPDVRGPFPPGTGGLRPGGSMLHPA</sequence>
<dbReference type="PANTHER" id="PTHR36018">
    <property type="entry name" value="OS09G0481800 PROTEIN"/>
    <property type="match status" value="1"/>
</dbReference>
<feature type="region of interest" description="Disordered" evidence="1">
    <location>
        <begin position="182"/>
        <end position="204"/>
    </location>
</feature>
<proteinExistence type="predicted"/>
<dbReference type="EMBL" id="HBGS01038741">
    <property type="protein sequence ID" value="CAD9447191.1"/>
    <property type="molecule type" value="Transcribed_RNA"/>
</dbReference>
<evidence type="ECO:0000256" key="1">
    <source>
        <dbReference type="SAM" id="MobiDB-lite"/>
    </source>
</evidence>
<protein>
    <submittedName>
        <fullName evidence="2">Uncharacterized protein</fullName>
    </submittedName>
</protein>
<accession>A0A7S2D952</accession>
<gene>
    <name evidence="2" type="ORF">DSPE1174_LOCUS20039</name>
</gene>
<dbReference type="PANTHER" id="PTHR36018:SF1">
    <property type="entry name" value="OS09G0481800 PROTEIN"/>
    <property type="match status" value="1"/>
</dbReference>
<dbReference type="AlphaFoldDB" id="A0A7S2D952"/>
<evidence type="ECO:0000313" key="2">
    <source>
        <dbReference type="EMBL" id="CAD9447191.1"/>
    </source>
</evidence>